<evidence type="ECO:0000313" key="5">
    <source>
        <dbReference type="Proteomes" id="UP000826012"/>
    </source>
</evidence>
<dbReference type="InterPro" id="IPR049492">
    <property type="entry name" value="BD-FAE-like_dom"/>
</dbReference>
<keyword evidence="2" id="KW-0472">Membrane</keyword>
<dbReference type="PANTHER" id="PTHR48081:SF33">
    <property type="entry name" value="KYNURENINE FORMAMIDASE"/>
    <property type="match status" value="1"/>
</dbReference>
<evidence type="ECO:0000256" key="2">
    <source>
        <dbReference type="SAM" id="Phobius"/>
    </source>
</evidence>
<feature type="transmembrane region" description="Helical" evidence="2">
    <location>
        <begin position="12"/>
        <end position="30"/>
    </location>
</feature>
<dbReference type="PANTHER" id="PTHR48081">
    <property type="entry name" value="AB HYDROLASE SUPERFAMILY PROTEIN C4A8.06C"/>
    <property type="match status" value="1"/>
</dbReference>
<sequence length="431" mass="46887">MRTAQTIHVIRQIGSAAVTALTAASTLNAYRPLARGGFPSLYSWMFGLVVTELPLQTLLTQLGGLALTGRRLTRPVRIIAWVVAGLSALGLLNLSRAGHRANVPLAEALDSGLGGDRLTESANLWRRPAGGGTAKTPGLLRMLRIYRDYAHDSDISYGEYGRANHLDIWRRPDLDPAGKAPVLFQIPGGAWTTGNKRGQAHPLMSHLAELGWICVAINYRHSPRNTWPDHIVDVKRALAWVKEHIAEYGGDPDFVVITGGSAGGHLTALAALTQNDPQFQPGFEDADTSVQAAVPFYGIYDFTRLDKTLHPMMPGLLIKSIIKQKPSTHLQTFEAASPVNHVRPDAPPFFVLHGTNDSLAYVEQARTFVEQLRQASTKPVVYAELPLTQHAFDIFGSVRAAHTAVAVEQFLAEIYAAHLRADVVAAEVSQS</sequence>
<evidence type="ECO:0000259" key="3">
    <source>
        <dbReference type="Pfam" id="PF20434"/>
    </source>
</evidence>
<dbReference type="Pfam" id="PF20434">
    <property type="entry name" value="BD-FAE"/>
    <property type="match status" value="1"/>
</dbReference>
<keyword evidence="2" id="KW-0812">Transmembrane</keyword>
<dbReference type="InterPro" id="IPR029058">
    <property type="entry name" value="AB_hydrolase_fold"/>
</dbReference>
<keyword evidence="1" id="KW-0378">Hydrolase</keyword>
<keyword evidence="2" id="KW-1133">Transmembrane helix</keyword>
<evidence type="ECO:0000313" key="4">
    <source>
        <dbReference type="EMBL" id="BCZ23883.1"/>
    </source>
</evidence>
<reference evidence="4 5" key="1">
    <citation type="submission" date="2021-07" db="EMBL/GenBank/DDBJ databases">
        <title>Complete genome sequence of nontuberculous Mycobacterium sp. TY59.</title>
        <authorList>
            <person name="Fukushima K."/>
        </authorList>
    </citation>
    <scope>NUCLEOTIDE SEQUENCE [LARGE SCALE GENOMIC DNA]</scope>
    <source>
        <strain evidence="4 5">TY59</strain>
    </source>
</reference>
<name>A0ABM7SZX5_9MYCO</name>
<feature type="domain" description="BD-FAE-like" evidence="3">
    <location>
        <begin position="177"/>
        <end position="372"/>
    </location>
</feature>
<accession>A0ABM7SZX5</accession>
<feature type="transmembrane region" description="Helical" evidence="2">
    <location>
        <begin position="42"/>
        <end position="66"/>
    </location>
</feature>
<dbReference type="Proteomes" id="UP000826012">
    <property type="component" value="Chromosome"/>
</dbReference>
<dbReference type="SUPFAM" id="SSF53474">
    <property type="entry name" value="alpha/beta-Hydrolases"/>
    <property type="match status" value="1"/>
</dbReference>
<dbReference type="InterPro" id="IPR050300">
    <property type="entry name" value="GDXG_lipolytic_enzyme"/>
</dbReference>
<keyword evidence="5" id="KW-1185">Reference proteome</keyword>
<dbReference type="Gene3D" id="3.40.50.1820">
    <property type="entry name" value="alpha/beta hydrolase"/>
    <property type="match status" value="1"/>
</dbReference>
<gene>
    <name evidence="4" type="primary">lipM</name>
    <name evidence="4" type="ORF">MTY59_37380</name>
</gene>
<organism evidence="4 5">
    <name type="scientific">Mycobacterium senriense</name>
    <dbReference type="NCBI Taxonomy" id="2775496"/>
    <lineage>
        <taxon>Bacteria</taxon>
        <taxon>Bacillati</taxon>
        <taxon>Actinomycetota</taxon>
        <taxon>Actinomycetes</taxon>
        <taxon>Mycobacteriales</taxon>
        <taxon>Mycobacteriaceae</taxon>
        <taxon>Mycobacterium</taxon>
        <taxon>Mycobacterium avium complex (MAC)</taxon>
    </lineage>
</organism>
<evidence type="ECO:0000256" key="1">
    <source>
        <dbReference type="ARBA" id="ARBA00022801"/>
    </source>
</evidence>
<feature type="transmembrane region" description="Helical" evidence="2">
    <location>
        <begin position="78"/>
        <end position="95"/>
    </location>
</feature>
<dbReference type="EMBL" id="AP024828">
    <property type="protein sequence ID" value="BCZ23883.1"/>
    <property type="molecule type" value="Genomic_DNA"/>
</dbReference>
<proteinExistence type="predicted"/>
<protein>
    <submittedName>
        <fullName evidence="4">Esterase</fullName>
    </submittedName>
</protein>
<dbReference type="RefSeq" id="WP_221042459.1">
    <property type="nucleotide sequence ID" value="NZ_AP024828.1"/>
</dbReference>